<dbReference type="EMBL" id="CP056031">
    <property type="protein sequence ID" value="QKZ07829.1"/>
    <property type="molecule type" value="Genomic_DNA"/>
</dbReference>
<protein>
    <submittedName>
        <fullName evidence="5">TrbG/VirB9 family P-type conjugative transfer protein</fullName>
    </submittedName>
</protein>
<evidence type="ECO:0000256" key="1">
    <source>
        <dbReference type="ARBA" id="ARBA00006135"/>
    </source>
</evidence>
<accession>A0A7D5H9Q6</accession>
<evidence type="ECO:0000256" key="3">
    <source>
        <dbReference type="SAM" id="MobiDB-lite"/>
    </source>
</evidence>
<evidence type="ECO:0000313" key="6">
    <source>
        <dbReference type="Proteomes" id="UP000509568"/>
    </source>
</evidence>
<dbReference type="AlphaFoldDB" id="A0A7D5H9Q6"/>
<comment type="similarity">
    <text evidence="1">Belongs to the TrbG/VirB9 family.</text>
</comment>
<dbReference type="Pfam" id="PF03524">
    <property type="entry name" value="CagX"/>
    <property type="match status" value="1"/>
</dbReference>
<evidence type="ECO:0000256" key="4">
    <source>
        <dbReference type="SAM" id="SignalP"/>
    </source>
</evidence>
<keyword evidence="2 4" id="KW-0732">Signal</keyword>
<feature type="region of interest" description="Disordered" evidence="3">
    <location>
        <begin position="243"/>
        <end position="270"/>
    </location>
</feature>
<reference evidence="5 6" key="1">
    <citation type="submission" date="2020-06" db="EMBL/GenBank/DDBJ databases">
        <title>Pseudomonas eucalypticola sp. nov., an endophyte of Eucalyptus dunnii leaves with biocontrol ability of eucalyptus leaf blight.</title>
        <authorList>
            <person name="Liu Y."/>
            <person name="Song Z."/>
            <person name="Zeng H."/>
            <person name="Lu M."/>
            <person name="Wang X."/>
            <person name="Lian X."/>
            <person name="Zhang Q."/>
        </authorList>
    </citation>
    <scope>NUCLEOTIDE SEQUENCE [LARGE SCALE GENOMIC DNA]</scope>
    <source>
        <strain evidence="5 6">NP-1</strain>
        <plasmid evidence="6">ppenp1</plasmid>
    </source>
</reference>
<organism evidence="5 6">
    <name type="scientific">Pseudomonas eucalypticola</name>
    <dbReference type="NCBI Taxonomy" id="2599595"/>
    <lineage>
        <taxon>Bacteria</taxon>
        <taxon>Pseudomonadati</taxon>
        <taxon>Pseudomonadota</taxon>
        <taxon>Gammaproteobacteria</taxon>
        <taxon>Pseudomonadales</taxon>
        <taxon>Pseudomonadaceae</taxon>
        <taxon>Pseudomonas</taxon>
    </lineage>
</organism>
<geneLocation type="plasmid" evidence="6">
    <name>ppenp1</name>
</geneLocation>
<dbReference type="CDD" id="cd06911">
    <property type="entry name" value="VirB9_CagX_TrbG"/>
    <property type="match status" value="1"/>
</dbReference>
<dbReference type="InterPro" id="IPR010258">
    <property type="entry name" value="Conjugal_tfr_TrbG/VirB9/CagX"/>
</dbReference>
<feature type="compositionally biased region" description="Basic and acidic residues" evidence="3">
    <location>
        <begin position="260"/>
        <end position="270"/>
    </location>
</feature>
<sequence length="270" mass="30405">MKLTPIAFALLLGCAWVHQASAAQTPVAAHQDKRVRFVDYDPYDIVTLKSRIGRDTLVMFSPDEKILDMGGGYTDAWGVGTITSRNGFFIKPQRGSPNTNIHIVTNKRVYNLDMVLAASNKEVSYEFVQFRYPEDELKQRRAKGQADLVKKMLAQGDGRAQNENYTVEGSTTIEPNRVVDNGLATYVTFPPRAKLPQIYYLNEEGKEVMASWNVENDVVVIHDVKPKFIFRSGELVTCIYNESYDPNGGERPATKTQSPHVERVLKEADQ</sequence>
<evidence type="ECO:0000313" key="5">
    <source>
        <dbReference type="EMBL" id="QKZ07829.1"/>
    </source>
</evidence>
<evidence type="ECO:0000256" key="2">
    <source>
        <dbReference type="ARBA" id="ARBA00022729"/>
    </source>
</evidence>
<feature type="chain" id="PRO_5028890402" evidence="4">
    <location>
        <begin position="23"/>
        <end position="270"/>
    </location>
</feature>
<proteinExistence type="inferred from homology"/>
<feature type="signal peptide" evidence="4">
    <location>
        <begin position="1"/>
        <end position="22"/>
    </location>
</feature>
<name>A0A7D5H9Q6_9PSED</name>
<dbReference type="RefSeq" id="WP_176572508.1">
    <property type="nucleotide sequence ID" value="NZ_CP056031.1"/>
</dbReference>
<keyword evidence="5" id="KW-0614">Plasmid</keyword>
<keyword evidence="6" id="KW-1185">Reference proteome</keyword>
<gene>
    <name evidence="5" type="ORF">HWQ56_28800</name>
</gene>
<dbReference type="KEGG" id="pez:HWQ56_28800"/>
<dbReference type="InterPro" id="IPR038161">
    <property type="entry name" value="VirB9/CagX/TrbG_C_sf"/>
</dbReference>
<dbReference type="Gene3D" id="2.60.40.2500">
    <property type="match status" value="1"/>
</dbReference>
<dbReference type="InterPro" id="IPR033645">
    <property type="entry name" value="VirB9/CagX/TrbG_C"/>
</dbReference>
<dbReference type="Proteomes" id="UP000509568">
    <property type="component" value="Plasmid pPENP1"/>
</dbReference>